<comment type="caution">
    <text evidence="3">The sequence shown here is derived from an EMBL/GenBank/DDBJ whole genome shotgun (WGS) entry which is preliminary data.</text>
</comment>
<feature type="compositionally biased region" description="Polar residues" evidence="1">
    <location>
        <begin position="570"/>
        <end position="584"/>
    </location>
</feature>
<evidence type="ECO:0000313" key="4">
    <source>
        <dbReference type="Proteomes" id="UP000757103"/>
    </source>
</evidence>
<sequence length="602" mass="68669">MDNNKLGLKIVRINQGYTDLFEINGDQVWTKNVWDIRKDLENIDNLDGSSAVLMLTSVDTGHILTVASLIEGRITDCISAWIYVPASIIIAGKELVEIVDAVKKEILANERNDERLTQLLSKTYESAPASRITTKSNGEKCAYRYYGQKAKYTLAELLKDMCQSYYKNYKSIFLLDNSTSLRCLSGDNLSDHKVYSMVVIKSPGQVDSFVPYIGEQPFVGQMYAIEGDVINIEWRRDGYMPIHTSSTITPGAKYSLPTPNQYVRLLPYNYIKITDEWNQRVEDYELCVAKKQVNKGDDIQISESMLNNVWVEIYAEGYEPRTGHVNLMQPVHIKMTKEMYSYEFLLPLKNDEGYYPIKISGNRKVKSSPVKGYVTEDGYVTRNDKNYLRFKPFTRKFWITCLICSIIVLLLGVCGGYALNDFIGGKADNQEISKLTKENADLKSRIKELEKRNYNYAPKGSESNSDEKSVDAAISYIDHNNVWNRTEMEKHEPLKGLWDAMNERRFDDILAYENVLGKSAIYQELVASIKANRHKTFSGNFNTKANDYDITIKPEGNKKGYIKALEDAGTTPTSHQQNSRSSTPKQEKSTEKKDGLFDFLKN</sequence>
<dbReference type="Proteomes" id="UP000757103">
    <property type="component" value="Unassembled WGS sequence"/>
</dbReference>
<dbReference type="AlphaFoldDB" id="A0A921MPW1"/>
<accession>A0A921MPW1</accession>
<keyword evidence="2" id="KW-0812">Transmembrane</keyword>
<reference evidence="3" key="2">
    <citation type="submission" date="2021-09" db="EMBL/GenBank/DDBJ databases">
        <authorList>
            <person name="Gilroy R."/>
        </authorList>
    </citation>
    <scope>NUCLEOTIDE SEQUENCE</scope>
    <source>
        <strain evidence="3">CHK121-7720</strain>
    </source>
</reference>
<reference evidence="3" key="1">
    <citation type="journal article" date="2021" name="PeerJ">
        <title>Extensive microbial diversity within the chicken gut microbiome revealed by metagenomics and culture.</title>
        <authorList>
            <person name="Gilroy R."/>
            <person name="Ravi A."/>
            <person name="Getino M."/>
            <person name="Pursley I."/>
            <person name="Horton D.L."/>
            <person name="Alikhan N.F."/>
            <person name="Baker D."/>
            <person name="Gharbi K."/>
            <person name="Hall N."/>
            <person name="Watson M."/>
            <person name="Adriaenssens E.M."/>
            <person name="Foster-Nyarko E."/>
            <person name="Jarju S."/>
            <person name="Secka A."/>
            <person name="Antonio M."/>
            <person name="Oren A."/>
            <person name="Chaudhuri R.R."/>
            <person name="La Ragione R."/>
            <person name="Hildebrand F."/>
            <person name="Pallen M.J."/>
        </authorList>
    </citation>
    <scope>NUCLEOTIDE SEQUENCE</scope>
    <source>
        <strain evidence="3">CHK121-7720</strain>
    </source>
</reference>
<organism evidence="3 4">
    <name type="scientific">Barnesiella viscericola</name>
    <dbReference type="NCBI Taxonomy" id="397865"/>
    <lineage>
        <taxon>Bacteria</taxon>
        <taxon>Pseudomonadati</taxon>
        <taxon>Bacteroidota</taxon>
        <taxon>Bacteroidia</taxon>
        <taxon>Bacteroidales</taxon>
        <taxon>Barnesiellaceae</taxon>
        <taxon>Barnesiella</taxon>
    </lineage>
</organism>
<feature type="transmembrane region" description="Helical" evidence="2">
    <location>
        <begin position="397"/>
        <end position="419"/>
    </location>
</feature>
<evidence type="ECO:0000256" key="1">
    <source>
        <dbReference type="SAM" id="MobiDB-lite"/>
    </source>
</evidence>
<keyword evidence="2" id="KW-0472">Membrane</keyword>
<dbReference type="RefSeq" id="WP_273305020.1">
    <property type="nucleotide sequence ID" value="NZ_DYUD01000001.1"/>
</dbReference>
<gene>
    <name evidence="3" type="ORF">K8U91_00285</name>
</gene>
<feature type="region of interest" description="Disordered" evidence="1">
    <location>
        <begin position="564"/>
        <end position="602"/>
    </location>
</feature>
<dbReference type="EMBL" id="DYUD01000001">
    <property type="protein sequence ID" value="HJG87901.1"/>
    <property type="molecule type" value="Genomic_DNA"/>
</dbReference>
<name>A0A921MPW1_9BACT</name>
<protein>
    <submittedName>
        <fullName evidence="3">Uncharacterized protein</fullName>
    </submittedName>
</protein>
<feature type="compositionally biased region" description="Basic and acidic residues" evidence="1">
    <location>
        <begin position="585"/>
        <end position="602"/>
    </location>
</feature>
<evidence type="ECO:0000256" key="2">
    <source>
        <dbReference type="SAM" id="Phobius"/>
    </source>
</evidence>
<evidence type="ECO:0000313" key="3">
    <source>
        <dbReference type="EMBL" id="HJG87901.1"/>
    </source>
</evidence>
<proteinExistence type="predicted"/>
<keyword evidence="2" id="KW-1133">Transmembrane helix</keyword>